<evidence type="ECO:0000313" key="17">
    <source>
        <dbReference type="Proteomes" id="UP000774326"/>
    </source>
</evidence>
<evidence type="ECO:0000313" key="16">
    <source>
        <dbReference type="EMBL" id="KAH3681807.1"/>
    </source>
</evidence>
<dbReference type="GO" id="GO:0042744">
    <property type="term" value="P:hydrogen peroxide catabolic process"/>
    <property type="evidence" value="ECO:0007669"/>
    <property type="project" value="TreeGrafter"/>
</dbReference>
<reference evidence="16" key="2">
    <citation type="submission" date="2021-01" db="EMBL/GenBank/DDBJ databases">
        <authorList>
            <person name="Schikora-Tamarit M.A."/>
        </authorList>
    </citation>
    <scope>NUCLEOTIDE SEQUENCE</scope>
    <source>
        <strain evidence="16">CBS2887</strain>
    </source>
</reference>
<dbReference type="PRINTS" id="PR00458">
    <property type="entry name" value="PEROXIDASE"/>
</dbReference>
<keyword evidence="7" id="KW-0479">Metal-binding</keyword>
<dbReference type="InterPro" id="IPR002016">
    <property type="entry name" value="Haem_peroxidase"/>
</dbReference>
<evidence type="ECO:0000256" key="8">
    <source>
        <dbReference type="ARBA" id="ARBA00022946"/>
    </source>
</evidence>
<evidence type="ECO:0000256" key="7">
    <source>
        <dbReference type="ARBA" id="ARBA00022723"/>
    </source>
</evidence>
<evidence type="ECO:0000256" key="6">
    <source>
        <dbReference type="ARBA" id="ARBA00022617"/>
    </source>
</evidence>
<comment type="caution">
    <text evidence="16">The sequence shown here is derived from an EMBL/GenBank/DDBJ whole genome shotgun (WGS) entry which is preliminary data.</text>
</comment>
<dbReference type="PANTHER" id="PTHR31356">
    <property type="entry name" value="THYLAKOID LUMENAL 29 KDA PROTEIN, CHLOROPLASTIC-RELATED"/>
    <property type="match status" value="1"/>
</dbReference>
<protein>
    <recommendedName>
        <fullName evidence="14">Peroxidase</fullName>
        <ecNumber evidence="14">1.11.1.-</ecNumber>
    </recommendedName>
</protein>
<dbReference type="GO" id="GO:0004130">
    <property type="term" value="F:cytochrome-c peroxidase activity"/>
    <property type="evidence" value="ECO:0007669"/>
    <property type="project" value="UniProtKB-EC"/>
</dbReference>
<feature type="domain" description="Plant heme peroxidase family profile" evidence="15">
    <location>
        <begin position="146"/>
        <end position="360"/>
    </location>
</feature>
<evidence type="ECO:0000256" key="3">
    <source>
        <dbReference type="ARBA" id="ARBA00004569"/>
    </source>
</evidence>
<evidence type="ECO:0000256" key="14">
    <source>
        <dbReference type="RuleBase" id="RU363051"/>
    </source>
</evidence>
<dbReference type="InterPro" id="IPR002207">
    <property type="entry name" value="Peroxidase_I"/>
</dbReference>
<dbReference type="PROSITE" id="PS00436">
    <property type="entry name" value="PEROXIDASE_2"/>
    <property type="match status" value="1"/>
</dbReference>
<dbReference type="GO" id="GO:0020037">
    <property type="term" value="F:heme binding"/>
    <property type="evidence" value="ECO:0007669"/>
    <property type="project" value="UniProtKB-UniRule"/>
</dbReference>
<dbReference type="InterPro" id="IPR019793">
    <property type="entry name" value="Peroxidases_heam-ligand_BS"/>
</dbReference>
<dbReference type="InterPro" id="IPR019794">
    <property type="entry name" value="Peroxidases_AS"/>
</dbReference>
<evidence type="ECO:0000259" key="15">
    <source>
        <dbReference type="PROSITE" id="PS50873"/>
    </source>
</evidence>
<dbReference type="Gene3D" id="1.10.420.10">
    <property type="entry name" value="Peroxidase, domain 2"/>
    <property type="match status" value="1"/>
</dbReference>
<evidence type="ECO:0000256" key="5">
    <source>
        <dbReference type="ARBA" id="ARBA00022559"/>
    </source>
</evidence>
<comment type="catalytic activity">
    <reaction evidence="13">
        <text>2 Fe(II)-[cytochrome c] + H2O2 + 2 H(+) = 2 Fe(III)-[cytochrome c] + 2 H2O</text>
        <dbReference type="Rhea" id="RHEA:16581"/>
        <dbReference type="Rhea" id="RHEA-COMP:10350"/>
        <dbReference type="Rhea" id="RHEA-COMP:14399"/>
        <dbReference type="ChEBI" id="CHEBI:15377"/>
        <dbReference type="ChEBI" id="CHEBI:15378"/>
        <dbReference type="ChEBI" id="CHEBI:16240"/>
        <dbReference type="ChEBI" id="CHEBI:29033"/>
        <dbReference type="ChEBI" id="CHEBI:29034"/>
        <dbReference type="EC" id="1.11.1.5"/>
    </reaction>
</comment>
<evidence type="ECO:0000256" key="4">
    <source>
        <dbReference type="ARBA" id="ARBA00005997"/>
    </source>
</evidence>
<reference evidence="16" key="1">
    <citation type="journal article" date="2021" name="Open Biol.">
        <title>Shared evolutionary footprints suggest mitochondrial oxidative damage underlies multiple complex I losses in fungi.</title>
        <authorList>
            <person name="Schikora-Tamarit M.A."/>
            <person name="Marcet-Houben M."/>
            <person name="Nosek J."/>
            <person name="Gabaldon T."/>
        </authorList>
    </citation>
    <scope>NUCLEOTIDE SEQUENCE</scope>
    <source>
        <strain evidence="16">CBS2887</strain>
    </source>
</reference>
<evidence type="ECO:0000256" key="11">
    <source>
        <dbReference type="ARBA" id="ARBA00023128"/>
    </source>
</evidence>
<proteinExistence type="inferred from homology"/>
<evidence type="ECO:0000256" key="2">
    <source>
        <dbReference type="ARBA" id="ARBA00004305"/>
    </source>
</evidence>
<keyword evidence="17" id="KW-1185">Reference proteome</keyword>
<dbReference type="InterPro" id="IPR044831">
    <property type="entry name" value="Ccp1-like"/>
</dbReference>
<dbReference type="EMBL" id="JAEUBG010004206">
    <property type="protein sequence ID" value="KAH3681807.1"/>
    <property type="molecule type" value="Genomic_DNA"/>
</dbReference>
<comment type="function">
    <text evidence="1">Destroys radicals which are normally produced within the cells and which are toxic to biological systems.</text>
</comment>
<comment type="similarity">
    <text evidence="4">Belongs to the peroxidase family. Cytochrome c peroxidase subfamily.</text>
</comment>
<evidence type="ECO:0000256" key="12">
    <source>
        <dbReference type="ARBA" id="ARBA00038574"/>
    </source>
</evidence>
<keyword evidence="8" id="KW-0809">Transit peptide</keyword>
<evidence type="ECO:0000256" key="9">
    <source>
        <dbReference type="ARBA" id="ARBA00023002"/>
    </source>
</evidence>
<keyword evidence="11" id="KW-0496">Mitochondrion</keyword>
<accession>A0A9P8Q296</accession>
<dbReference type="GO" id="GO:0005758">
    <property type="term" value="C:mitochondrial intermembrane space"/>
    <property type="evidence" value="ECO:0007669"/>
    <property type="project" value="UniProtKB-SubCell"/>
</dbReference>
<evidence type="ECO:0000256" key="13">
    <source>
        <dbReference type="ARBA" id="ARBA00049265"/>
    </source>
</evidence>
<dbReference type="PANTHER" id="PTHR31356:SF58">
    <property type="entry name" value="CYTOCHROME C PEROXIDASE, MITOCHONDRIAL"/>
    <property type="match status" value="1"/>
</dbReference>
<dbReference type="SUPFAM" id="SSF48113">
    <property type="entry name" value="Heme-dependent peroxidases"/>
    <property type="match status" value="1"/>
</dbReference>
<dbReference type="InterPro" id="IPR010255">
    <property type="entry name" value="Haem_peroxidase_sf"/>
</dbReference>
<dbReference type="GO" id="GO:0005759">
    <property type="term" value="C:mitochondrial matrix"/>
    <property type="evidence" value="ECO:0007669"/>
    <property type="project" value="UniProtKB-SubCell"/>
</dbReference>
<dbReference type="GO" id="GO:0046872">
    <property type="term" value="F:metal ion binding"/>
    <property type="evidence" value="ECO:0007669"/>
    <property type="project" value="UniProtKB-UniRule"/>
</dbReference>
<organism evidence="16 17">
    <name type="scientific">Wickerhamomyces pijperi</name>
    <name type="common">Yeast</name>
    <name type="synonym">Pichia pijperi</name>
    <dbReference type="NCBI Taxonomy" id="599730"/>
    <lineage>
        <taxon>Eukaryota</taxon>
        <taxon>Fungi</taxon>
        <taxon>Dikarya</taxon>
        <taxon>Ascomycota</taxon>
        <taxon>Saccharomycotina</taxon>
        <taxon>Saccharomycetes</taxon>
        <taxon>Phaffomycetales</taxon>
        <taxon>Wickerhamomycetaceae</taxon>
        <taxon>Wickerhamomyces</taxon>
    </lineage>
</organism>
<keyword evidence="9 14" id="KW-0560">Oxidoreductase</keyword>
<dbReference type="AlphaFoldDB" id="A0A9P8Q296"/>
<dbReference type="PROSITE" id="PS50873">
    <property type="entry name" value="PEROXIDASE_4"/>
    <property type="match status" value="1"/>
</dbReference>
<dbReference type="GO" id="GO:0000302">
    <property type="term" value="P:response to reactive oxygen species"/>
    <property type="evidence" value="ECO:0007669"/>
    <property type="project" value="TreeGrafter"/>
</dbReference>
<comment type="subunit">
    <text evidence="12">Forms a one-to-one complex with cytochrome c.</text>
</comment>
<dbReference type="PRINTS" id="PR00459">
    <property type="entry name" value="ASPEROXIDASE"/>
</dbReference>
<evidence type="ECO:0000256" key="10">
    <source>
        <dbReference type="ARBA" id="ARBA00023004"/>
    </source>
</evidence>
<gene>
    <name evidence="16" type="ORF">WICPIJ_007246</name>
</gene>
<keyword evidence="5 14" id="KW-0575">Peroxidase</keyword>
<keyword evidence="10" id="KW-0408">Iron</keyword>
<keyword evidence="6" id="KW-0349">Heme</keyword>
<comment type="subcellular location">
    <subcellularLocation>
        <location evidence="3">Mitochondrion intermembrane space</location>
    </subcellularLocation>
    <subcellularLocation>
        <location evidence="2">Mitochondrion matrix</location>
    </subcellularLocation>
</comment>
<dbReference type="OrthoDB" id="2859658at2759"/>
<sequence length="367" mass="40688">MSSFTFKQITRTAINRRALLALAGITTVAGTFTYQTLNNNNNFNNNNNQNNYSKTTKTLASAATLNAALSDSHSEKDYQQVYNAIANQIREYDEYDGAIGFGPALVRLAWHLSGTFVGPVGCPHISGGSFGGTIRLPKEASDPANNALENARWVLEPVKKQFSWISYGDLYTLAGVTAVQEMGGPKIGWRAGRKDLGVEYASTGKLPDASRDADYIRSLFVKRMGFTERETVALIGAHALGSCHVQAPVLPGATKSQGVGSGYTGRWTAAPNFFTNEFYRLLLEDKWTPKKWDGPFQYENKDELMMLPTDMALVQDASMKKLVVEYAKDQEKFFKDFAPAFKKLLELGIDFKGNKTYEFKTLDEQDL</sequence>
<dbReference type="GO" id="GO:0034599">
    <property type="term" value="P:cellular response to oxidative stress"/>
    <property type="evidence" value="ECO:0007669"/>
    <property type="project" value="InterPro"/>
</dbReference>
<dbReference type="Gene3D" id="1.10.520.10">
    <property type="match status" value="1"/>
</dbReference>
<dbReference type="Pfam" id="PF00141">
    <property type="entry name" value="peroxidase"/>
    <property type="match status" value="1"/>
</dbReference>
<dbReference type="PROSITE" id="PS00435">
    <property type="entry name" value="PEROXIDASE_1"/>
    <property type="match status" value="1"/>
</dbReference>
<dbReference type="Proteomes" id="UP000774326">
    <property type="component" value="Unassembled WGS sequence"/>
</dbReference>
<evidence type="ECO:0000256" key="1">
    <source>
        <dbReference type="ARBA" id="ARBA00003917"/>
    </source>
</evidence>
<dbReference type="EC" id="1.11.1.-" evidence="14"/>
<name>A0A9P8Q296_WICPI</name>